<comment type="caution">
    <text evidence="10">The sequence shown here is derived from an EMBL/GenBank/DDBJ whole genome shotgun (WGS) entry which is preliminary data.</text>
</comment>
<comment type="similarity">
    <text evidence="2 7">Belongs to the peptidase S1B family.</text>
</comment>
<dbReference type="EMBL" id="CAUYUE010000002">
    <property type="protein sequence ID" value="CAK0737917.1"/>
    <property type="molecule type" value="Genomic_DNA"/>
</dbReference>
<dbReference type="InterPro" id="IPR001254">
    <property type="entry name" value="Trypsin_dom"/>
</dbReference>
<feature type="compositionally biased region" description="Gly residues" evidence="8">
    <location>
        <begin position="460"/>
        <end position="472"/>
    </location>
</feature>
<keyword evidence="3 7" id="KW-0645">Protease</keyword>
<sequence length="577" mass="59618">MGAAGGVHGLFVAVVLSVLLAALPAYSRHILQGEHEEGVHAPIEIASTSRPAYVHRPVPHGYEYEGNVTFIGKLASGPVPLIHVRRDAALPAQAAAPATHRTVLITRDGRRFAKTLTLNARHDGVFGEPRFPSGQSPDETQQETSQEKATEGRSLLQTGMVNTNTFNCVGCPAGGPDTRTSVQDTSAFPYSAVGQLMGQVTSNTALECTGTLIGTRHVLTAGHCVYDIHTTHKMVSSLDFAPGMNGHGRPNGVVQWQNVRILSQFQSQSTYSTTAINYDFALITLISDVPSSLGYFGIQRGSGDVTYNIASAGYPADKTTGSMWQTTCNNVEYDFGENQGVFKDVSQCVNNACANILQHTCVASEGQSGAGMWDTTSRKIHSILTGKLSTTEGNSYYVGTKMDAFVYDTLNAWYQEDMNTGMPTDDNTGSGSSGTPPTTVGMGGASAASSAPSTPPTRAQGGGAGAFPGLSGGAPPATASTASSTTSSPSPLGGLFGGLLNGFAAITGTAPTAAGATTAPAPAPTAVVNTEPTGALSALLTTSDGISLVFDPLIRKPTQVAADIVDNIAQGVGGGRR</sequence>
<evidence type="ECO:0000259" key="9">
    <source>
        <dbReference type="Pfam" id="PF00089"/>
    </source>
</evidence>
<reference evidence="10 11" key="1">
    <citation type="submission" date="2023-10" db="EMBL/GenBank/DDBJ databases">
        <authorList>
            <person name="Maclean D."/>
            <person name="Macfadyen A."/>
        </authorList>
    </citation>
    <scope>NUCLEOTIDE SEQUENCE [LARGE SCALE GENOMIC DNA]</scope>
</reference>
<keyword evidence="11" id="KW-1185">Reference proteome</keyword>
<evidence type="ECO:0000256" key="5">
    <source>
        <dbReference type="ARBA" id="ARBA00022801"/>
    </source>
</evidence>
<evidence type="ECO:0000313" key="11">
    <source>
        <dbReference type="Proteomes" id="UP001314263"/>
    </source>
</evidence>
<feature type="compositionally biased region" description="Low complexity" evidence="8">
    <location>
        <begin position="473"/>
        <end position="489"/>
    </location>
</feature>
<evidence type="ECO:0000256" key="8">
    <source>
        <dbReference type="SAM" id="MobiDB-lite"/>
    </source>
</evidence>
<feature type="domain" description="Peptidase S1" evidence="9">
    <location>
        <begin position="189"/>
        <end position="405"/>
    </location>
</feature>
<keyword evidence="6 7" id="KW-0720">Serine protease</keyword>
<dbReference type="PROSITE" id="PS00134">
    <property type="entry name" value="TRYPSIN_HIS"/>
    <property type="match status" value="1"/>
</dbReference>
<feature type="compositionally biased region" description="Polar residues" evidence="8">
    <location>
        <begin position="133"/>
        <end position="144"/>
    </location>
</feature>
<dbReference type="Proteomes" id="UP001314263">
    <property type="component" value="Unassembled WGS sequence"/>
</dbReference>
<evidence type="ECO:0000256" key="2">
    <source>
        <dbReference type="ARBA" id="ARBA00008764"/>
    </source>
</evidence>
<dbReference type="PANTHER" id="PTHR15462">
    <property type="entry name" value="SERINE PROTEASE"/>
    <property type="match status" value="1"/>
</dbReference>
<dbReference type="PRINTS" id="PR00839">
    <property type="entry name" value="V8PROTEASE"/>
</dbReference>
<evidence type="ECO:0000256" key="6">
    <source>
        <dbReference type="ARBA" id="ARBA00022825"/>
    </source>
</evidence>
<accession>A0AAV1HV87</accession>
<dbReference type="EC" id="3.4.21.-" evidence="7"/>
<dbReference type="GO" id="GO:0006508">
    <property type="term" value="P:proteolysis"/>
    <property type="evidence" value="ECO:0007669"/>
    <property type="project" value="UniProtKB-KW"/>
</dbReference>
<dbReference type="InterPro" id="IPR043504">
    <property type="entry name" value="Peptidase_S1_PA_chymotrypsin"/>
</dbReference>
<gene>
    <name evidence="10" type="ORF">CVIRNUC_000967</name>
</gene>
<protein>
    <recommendedName>
        <fullName evidence="7">Serine protease</fullName>
        <ecNumber evidence="7">3.4.21.-</ecNumber>
    </recommendedName>
</protein>
<dbReference type="SUPFAM" id="SSF50494">
    <property type="entry name" value="Trypsin-like serine proteases"/>
    <property type="match status" value="1"/>
</dbReference>
<feature type="signal peptide" evidence="7">
    <location>
        <begin position="1"/>
        <end position="27"/>
    </location>
</feature>
<dbReference type="AlphaFoldDB" id="A0AAV1HV87"/>
<name>A0AAV1HV87_9CHLO</name>
<evidence type="ECO:0000256" key="1">
    <source>
        <dbReference type="ARBA" id="ARBA00007664"/>
    </source>
</evidence>
<dbReference type="InterPro" id="IPR009003">
    <property type="entry name" value="Peptidase_S1_PA"/>
</dbReference>
<feature type="compositionally biased region" description="Low complexity" evidence="8">
    <location>
        <begin position="423"/>
        <end position="459"/>
    </location>
</feature>
<feature type="region of interest" description="Disordered" evidence="8">
    <location>
        <begin position="123"/>
        <end position="151"/>
    </location>
</feature>
<evidence type="ECO:0000256" key="3">
    <source>
        <dbReference type="ARBA" id="ARBA00022670"/>
    </source>
</evidence>
<dbReference type="Pfam" id="PF00089">
    <property type="entry name" value="Trypsin"/>
    <property type="match status" value="1"/>
</dbReference>
<feature type="region of interest" description="Disordered" evidence="8">
    <location>
        <begin position="418"/>
        <end position="489"/>
    </location>
</feature>
<dbReference type="PANTHER" id="PTHR15462:SF8">
    <property type="entry name" value="SERINE PROTEASE"/>
    <property type="match status" value="1"/>
</dbReference>
<dbReference type="GO" id="GO:0004252">
    <property type="term" value="F:serine-type endopeptidase activity"/>
    <property type="evidence" value="ECO:0007669"/>
    <property type="project" value="InterPro"/>
</dbReference>
<feature type="chain" id="PRO_5043111796" description="Serine protease" evidence="7">
    <location>
        <begin position="28"/>
        <end position="577"/>
    </location>
</feature>
<proteinExistence type="inferred from homology"/>
<keyword evidence="4 7" id="KW-0732">Signal</keyword>
<evidence type="ECO:0000256" key="7">
    <source>
        <dbReference type="RuleBase" id="RU004296"/>
    </source>
</evidence>
<organism evidence="10 11">
    <name type="scientific">Coccomyxa viridis</name>
    <dbReference type="NCBI Taxonomy" id="1274662"/>
    <lineage>
        <taxon>Eukaryota</taxon>
        <taxon>Viridiplantae</taxon>
        <taxon>Chlorophyta</taxon>
        <taxon>core chlorophytes</taxon>
        <taxon>Trebouxiophyceae</taxon>
        <taxon>Trebouxiophyceae incertae sedis</taxon>
        <taxon>Coccomyxaceae</taxon>
        <taxon>Coccomyxa</taxon>
    </lineage>
</organism>
<dbReference type="Gene3D" id="2.40.10.10">
    <property type="entry name" value="Trypsin-like serine proteases"/>
    <property type="match status" value="2"/>
</dbReference>
<evidence type="ECO:0000256" key="4">
    <source>
        <dbReference type="ARBA" id="ARBA00022729"/>
    </source>
</evidence>
<comment type="similarity">
    <text evidence="1">Belongs to the peptidase S1 family.</text>
</comment>
<dbReference type="InterPro" id="IPR050966">
    <property type="entry name" value="Glutamyl_endopeptidase"/>
</dbReference>
<dbReference type="InterPro" id="IPR018114">
    <property type="entry name" value="TRYPSIN_HIS"/>
</dbReference>
<keyword evidence="5 7" id="KW-0378">Hydrolase</keyword>
<dbReference type="InterPro" id="IPR008256">
    <property type="entry name" value="Peptidase_S1B"/>
</dbReference>
<evidence type="ECO:0000313" key="10">
    <source>
        <dbReference type="EMBL" id="CAK0737917.1"/>
    </source>
</evidence>